<dbReference type="HOGENOM" id="CLU_2327758_0_0_9"/>
<sequence>MSKRDNNLESLVKKYRKGINYFIPIIFGLLGTNVNHWLYPCGLFLLLIFNISYELHFEGKIISKKKLALNLFFLILFVVLTLAFPEENIPTNNKNFNL</sequence>
<dbReference type="RefSeq" id="WP_015778216.1">
    <property type="nucleotide sequence ID" value="NC_013171.1"/>
</dbReference>
<keyword evidence="1" id="KW-0472">Membrane</keyword>
<name>C7RDQ4_ANAPD</name>
<dbReference type="STRING" id="525919.Apre_1294"/>
<reference evidence="2 3" key="1">
    <citation type="journal article" date="2009" name="Stand. Genomic Sci.">
        <title>Complete genome sequence of Anaerococcus prevotii type strain (PC1).</title>
        <authorList>
            <person name="Labutti K."/>
            <person name="Pukall R."/>
            <person name="Steenblock K."/>
            <person name="Glavina Del Rio T."/>
            <person name="Tice H."/>
            <person name="Copeland A."/>
            <person name="Cheng J.F."/>
            <person name="Lucas S."/>
            <person name="Chen F."/>
            <person name="Nolan M."/>
            <person name="Bruce D."/>
            <person name="Goodwin L."/>
            <person name="Pitluck S."/>
            <person name="Ivanova N."/>
            <person name="Mavromatis K."/>
            <person name="Ovchinnikova G."/>
            <person name="Pati A."/>
            <person name="Chen A."/>
            <person name="Palaniappan K."/>
            <person name="Land M."/>
            <person name="Hauser L."/>
            <person name="Chang Y.J."/>
            <person name="Jeffries C.D."/>
            <person name="Chain P."/>
            <person name="Saunders E."/>
            <person name="Brettin T."/>
            <person name="Detter J.C."/>
            <person name="Han C."/>
            <person name="Goker M."/>
            <person name="Bristow J."/>
            <person name="Eisen J.A."/>
            <person name="Markowitz V."/>
            <person name="Hugenholtz P."/>
            <person name="Kyrpides N.C."/>
            <person name="Klenk H.P."/>
            <person name="Lapidus A."/>
        </authorList>
    </citation>
    <scope>NUCLEOTIDE SEQUENCE [LARGE SCALE GENOMIC DNA]</scope>
    <source>
        <strain evidence="3">ATCC 9321 / DSM 20548 / JCM 6508 / NCTC 11806 / PC1</strain>
    </source>
</reference>
<protein>
    <submittedName>
        <fullName evidence="2">Uncharacterized protein</fullName>
    </submittedName>
</protein>
<proteinExistence type="predicted"/>
<dbReference type="KEGG" id="apr:Apre_1294"/>
<evidence type="ECO:0000313" key="3">
    <source>
        <dbReference type="Proteomes" id="UP000002294"/>
    </source>
</evidence>
<feature type="transmembrane region" description="Helical" evidence="1">
    <location>
        <begin position="67"/>
        <end position="84"/>
    </location>
</feature>
<feature type="transmembrane region" description="Helical" evidence="1">
    <location>
        <begin position="37"/>
        <end position="55"/>
    </location>
</feature>
<gene>
    <name evidence="2" type="ordered locus">Apre_1294</name>
</gene>
<keyword evidence="1" id="KW-0812">Transmembrane</keyword>
<dbReference type="AlphaFoldDB" id="C7RDQ4"/>
<organism evidence="2 3">
    <name type="scientific">Anaerococcus prevotii (strain ATCC 9321 / DSM 20548 / JCM 6508 / NCTC 11806 / PC1)</name>
    <name type="common">Peptostreptococcus prevotii</name>
    <name type="synonym">Peptococcus prevotii</name>
    <dbReference type="NCBI Taxonomy" id="525919"/>
    <lineage>
        <taxon>Bacteria</taxon>
        <taxon>Bacillati</taxon>
        <taxon>Bacillota</taxon>
        <taxon>Tissierellia</taxon>
        <taxon>Tissierellales</taxon>
        <taxon>Peptoniphilaceae</taxon>
        <taxon>Anaerococcus</taxon>
    </lineage>
</organism>
<dbReference type="EMBL" id="CP001708">
    <property type="protein sequence ID" value="ACV29317.1"/>
    <property type="molecule type" value="Genomic_DNA"/>
</dbReference>
<keyword evidence="1" id="KW-1133">Transmembrane helix</keyword>
<keyword evidence="3" id="KW-1185">Reference proteome</keyword>
<evidence type="ECO:0000313" key="2">
    <source>
        <dbReference type="EMBL" id="ACV29317.1"/>
    </source>
</evidence>
<accession>C7RDQ4</accession>
<dbReference type="Proteomes" id="UP000002294">
    <property type="component" value="Chromosome"/>
</dbReference>
<evidence type="ECO:0000256" key="1">
    <source>
        <dbReference type="SAM" id="Phobius"/>
    </source>
</evidence>